<dbReference type="Proteomes" id="UP001056255">
    <property type="component" value="Chromosome I"/>
</dbReference>
<accession>A0ABY4WQL0</accession>
<keyword evidence="1" id="KW-0732">Signal</keyword>
<gene>
    <name evidence="2" type="ORF">K6Q96_13005</name>
</gene>
<organism evidence="2 3">
    <name type="scientific">Grimontia kaedaensis</name>
    <dbReference type="NCBI Taxonomy" id="2872157"/>
    <lineage>
        <taxon>Bacteria</taxon>
        <taxon>Pseudomonadati</taxon>
        <taxon>Pseudomonadota</taxon>
        <taxon>Gammaproteobacteria</taxon>
        <taxon>Vibrionales</taxon>
        <taxon>Vibrionaceae</taxon>
        <taxon>Grimontia</taxon>
    </lineage>
</organism>
<protein>
    <recommendedName>
        <fullName evidence="4">Lipoprotein</fullName>
    </recommendedName>
</protein>
<name>A0ABY4WQL0_9GAMM</name>
<proteinExistence type="predicted"/>
<dbReference type="PROSITE" id="PS51257">
    <property type="entry name" value="PROKAR_LIPOPROTEIN"/>
    <property type="match status" value="1"/>
</dbReference>
<evidence type="ECO:0000313" key="2">
    <source>
        <dbReference type="EMBL" id="USH01784.1"/>
    </source>
</evidence>
<evidence type="ECO:0000313" key="3">
    <source>
        <dbReference type="Proteomes" id="UP001056255"/>
    </source>
</evidence>
<feature type="signal peptide" evidence="1">
    <location>
        <begin position="1"/>
        <end position="20"/>
    </location>
</feature>
<dbReference type="RefSeq" id="WP_251876296.1">
    <property type="nucleotide sequence ID" value="NZ_CP082275.1"/>
</dbReference>
<evidence type="ECO:0000256" key="1">
    <source>
        <dbReference type="SAM" id="SignalP"/>
    </source>
</evidence>
<feature type="chain" id="PRO_5045700443" description="Lipoprotein" evidence="1">
    <location>
        <begin position="21"/>
        <end position="269"/>
    </location>
</feature>
<sequence>MIYTRNALVALLPIFLAACGGGGGGDNNTNTGTDIVSLAPTSSSTYATSGYNTKELEFNSTIIVDSETGIVVGGSKVSSYFNTRNYMGLNVDQGDEVTIKASGENINLMESWDSYDGYHYQYMLPNDASSYEFRFTREGTLVAEATLGSLPHEIDATPTVNGEDIFIAFSRLSDHKYFNLGESLECREFGNGQYSVLDNPGKEEALTDDYQGSVTALFNEDLATLQTNYETCKVEVTLAATPKTLNLTKSHRNIFIEAASILFVDVTLF</sequence>
<keyword evidence="3" id="KW-1185">Reference proteome</keyword>
<reference evidence="2" key="1">
    <citation type="submission" date="2021-08" db="EMBL/GenBank/DDBJ databases">
        <authorList>
            <person name="Sakaguchi M."/>
            <person name="Kikuchi T."/>
            <person name="Urbanczyk H."/>
        </authorList>
    </citation>
    <scope>NUCLEOTIDE SEQUENCE</scope>
    <source>
        <strain evidence="2">020920N</strain>
    </source>
</reference>
<dbReference type="EMBL" id="CP082275">
    <property type="protein sequence ID" value="USH01784.1"/>
    <property type="molecule type" value="Genomic_DNA"/>
</dbReference>
<evidence type="ECO:0008006" key="4">
    <source>
        <dbReference type="Google" id="ProtNLM"/>
    </source>
</evidence>